<reference evidence="13 14" key="1">
    <citation type="submission" date="2020-06" db="EMBL/GenBank/DDBJ databases">
        <title>High-quality draft genome of sulfate reducer Desulfobacter latus type strain AcrS2 isolated from marine sediment.</title>
        <authorList>
            <person name="Hoppe M."/>
            <person name="Larsen C.K."/>
            <person name="Marshall I.P.G."/>
            <person name="Schramm A."/>
            <person name="Marietou A.G."/>
        </authorList>
    </citation>
    <scope>NUCLEOTIDE SEQUENCE [LARGE SCALE GENOMIC DNA]</scope>
    <source>
        <strain evidence="13 14">AcRS2</strain>
    </source>
</reference>
<evidence type="ECO:0000256" key="1">
    <source>
        <dbReference type="ARBA" id="ARBA00004496"/>
    </source>
</evidence>
<evidence type="ECO:0000256" key="9">
    <source>
        <dbReference type="ARBA" id="ARBA00022840"/>
    </source>
</evidence>
<keyword evidence="4" id="KW-0963">Cytoplasm</keyword>
<dbReference type="GO" id="GO:0008033">
    <property type="term" value="P:tRNA processing"/>
    <property type="evidence" value="ECO:0007669"/>
    <property type="project" value="UniProtKB-KW"/>
</dbReference>
<dbReference type="EMBL" id="JACADJ010000114">
    <property type="protein sequence ID" value="NWH06798.1"/>
    <property type="molecule type" value="Genomic_DNA"/>
</dbReference>
<dbReference type="InterPro" id="IPR006070">
    <property type="entry name" value="Sua5-like_dom"/>
</dbReference>
<dbReference type="GO" id="GO:0003725">
    <property type="term" value="F:double-stranded RNA binding"/>
    <property type="evidence" value="ECO:0007669"/>
    <property type="project" value="InterPro"/>
</dbReference>
<comment type="catalytic activity">
    <reaction evidence="11">
        <text>L-threonine + hydrogencarbonate + ATP = L-threonylcarbamoyladenylate + diphosphate + H2O</text>
        <dbReference type="Rhea" id="RHEA:36407"/>
        <dbReference type="ChEBI" id="CHEBI:15377"/>
        <dbReference type="ChEBI" id="CHEBI:17544"/>
        <dbReference type="ChEBI" id="CHEBI:30616"/>
        <dbReference type="ChEBI" id="CHEBI:33019"/>
        <dbReference type="ChEBI" id="CHEBI:57926"/>
        <dbReference type="ChEBI" id="CHEBI:73682"/>
        <dbReference type="EC" id="2.7.7.87"/>
    </reaction>
</comment>
<feature type="domain" description="YrdC-like" evidence="12">
    <location>
        <begin position="16"/>
        <end position="202"/>
    </location>
</feature>
<dbReference type="PROSITE" id="PS51163">
    <property type="entry name" value="YRDC"/>
    <property type="match status" value="1"/>
</dbReference>
<comment type="similarity">
    <text evidence="2">Belongs to the SUA5 family.</text>
</comment>
<evidence type="ECO:0000256" key="5">
    <source>
        <dbReference type="ARBA" id="ARBA00022679"/>
    </source>
</evidence>
<comment type="caution">
    <text evidence="13">The sequence shown here is derived from an EMBL/GenBank/DDBJ whole genome shotgun (WGS) entry which is preliminary data.</text>
</comment>
<comment type="subcellular location">
    <subcellularLocation>
        <location evidence="1">Cytoplasm</location>
    </subcellularLocation>
</comment>
<keyword evidence="6" id="KW-0819">tRNA processing</keyword>
<organism evidence="13 14">
    <name type="scientific">Desulfobacter latus</name>
    <dbReference type="NCBI Taxonomy" id="2292"/>
    <lineage>
        <taxon>Bacteria</taxon>
        <taxon>Pseudomonadati</taxon>
        <taxon>Thermodesulfobacteriota</taxon>
        <taxon>Desulfobacteria</taxon>
        <taxon>Desulfobacterales</taxon>
        <taxon>Desulfobacteraceae</taxon>
        <taxon>Desulfobacter</taxon>
    </lineage>
</organism>
<evidence type="ECO:0000256" key="6">
    <source>
        <dbReference type="ARBA" id="ARBA00022694"/>
    </source>
</evidence>
<dbReference type="GO" id="GO:0000049">
    <property type="term" value="F:tRNA binding"/>
    <property type="evidence" value="ECO:0007669"/>
    <property type="project" value="TreeGrafter"/>
</dbReference>
<evidence type="ECO:0000256" key="11">
    <source>
        <dbReference type="ARBA" id="ARBA00048366"/>
    </source>
</evidence>
<evidence type="ECO:0000259" key="12">
    <source>
        <dbReference type="PROSITE" id="PS51163"/>
    </source>
</evidence>
<evidence type="ECO:0000256" key="8">
    <source>
        <dbReference type="ARBA" id="ARBA00022741"/>
    </source>
</evidence>
<name>A0A850TDB4_9BACT</name>
<keyword evidence="9" id="KW-0067">ATP-binding</keyword>
<dbReference type="SUPFAM" id="SSF55821">
    <property type="entry name" value="YrdC/RibB"/>
    <property type="match status" value="1"/>
</dbReference>
<dbReference type="PANTHER" id="PTHR17490">
    <property type="entry name" value="SUA5"/>
    <property type="match status" value="1"/>
</dbReference>
<dbReference type="Proteomes" id="UP000553343">
    <property type="component" value="Unassembled WGS sequence"/>
</dbReference>
<evidence type="ECO:0000256" key="3">
    <source>
        <dbReference type="ARBA" id="ARBA00012584"/>
    </source>
</evidence>
<dbReference type="InterPro" id="IPR017945">
    <property type="entry name" value="DHBP_synth_RibB-like_a/b_dom"/>
</dbReference>
<evidence type="ECO:0000256" key="7">
    <source>
        <dbReference type="ARBA" id="ARBA00022695"/>
    </source>
</evidence>
<keyword evidence="8" id="KW-0547">Nucleotide-binding</keyword>
<dbReference type="GO" id="GO:0005524">
    <property type="term" value="F:ATP binding"/>
    <property type="evidence" value="ECO:0007669"/>
    <property type="project" value="UniProtKB-KW"/>
</dbReference>
<keyword evidence="5" id="KW-0808">Transferase</keyword>
<dbReference type="RefSeq" id="WP_178368249.1">
    <property type="nucleotide sequence ID" value="NZ_JACADJ010000114.1"/>
</dbReference>
<dbReference type="AlphaFoldDB" id="A0A850TDB4"/>
<dbReference type="NCBIfam" id="TIGR00057">
    <property type="entry name" value="L-threonylcarbamoyladenylate synthase"/>
    <property type="match status" value="1"/>
</dbReference>
<keyword evidence="7" id="KW-0548">Nucleotidyltransferase</keyword>
<accession>A0A850TDB4</accession>
<proteinExistence type="inferred from homology"/>
<dbReference type="EC" id="2.7.7.87" evidence="3"/>
<dbReference type="Gene3D" id="3.90.870.10">
    <property type="entry name" value="DHBP synthase"/>
    <property type="match status" value="1"/>
</dbReference>
<protein>
    <recommendedName>
        <fullName evidence="10">L-threonylcarbamoyladenylate synthase</fullName>
        <ecNumber evidence="3">2.7.7.87</ecNumber>
    </recommendedName>
    <alternativeName>
        <fullName evidence="10">L-threonylcarbamoyladenylate synthase</fullName>
    </alternativeName>
</protein>
<dbReference type="GO" id="GO:0005737">
    <property type="term" value="C:cytoplasm"/>
    <property type="evidence" value="ECO:0007669"/>
    <property type="project" value="UniProtKB-SubCell"/>
</dbReference>
<dbReference type="Pfam" id="PF01300">
    <property type="entry name" value="Sua5_yciO_yrdC"/>
    <property type="match status" value="1"/>
</dbReference>
<keyword evidence="14" id="KW-1185">Reference proteome</keyword>
<evidence type="ECO:0000256" key="10">
    <source>
        <dbReference type="ARBA" id="ARBA00029774"/>
    </source>
</evidence>
<dbReference type="GO" id="GO:0006450">
    <property type="term" value="P:regulation of translational fidelity"/>
    <property type="evidence" value="ECO:0007669"/>
    <property type="project" value="TreeGrafter"/>
</dbReference>
<sequence length="213" mass="22624">MVRNKIIRVDKDHPDPAVINQAAGILKTGGLVIFPAACLYGVAANALSADAVETVFQLKQRPRNNPILVLIKNTDQLDGLVTRVPDKARRLMDQFWPGGLTLVFDAADNINLKLTAGSKKLGIRLPGHPIARALVNSVDFPVTGTSANLSGRPGCNRTDMLCPEIMKKVDLILDAGPVKGGAGSTIVDVTCTPPGILRRGAIPATDIYACLKD</sequence>
<evidence type="ECO:0000313" key="13">
    <source>
        <dbReference type="EMBL" id="NWH06798.1"/>
    </source>
</evidence>
<dbReference type="InterPro" id="IPR050156">
    <property type="entry name" value="TC-AMP_synthase_SUA5"/>
</dbReference>
<evidence type="ECO:0000256" key="2">
    <source>
        <dbReference type="ARBA" id="ARBA00007663"/>
    </source>
</evidence>
<evidence type="ECO:0000256" key="4">
    <source>
        <dbReference type="ARBA" id="ARBA00022490"/>
    </source>
</evidence>
<gene>
    <name evidence="13" type="ORF">HXW94_17745</name>
</gene>
<dbReference type="GO" id="GO:0061710">
    <property type="term" value="F:L-threonylcarbamoyladenylate synthase"/>
    <property type="evidence" value="ECO:0007669"/>
    <property type="project" value="UniProtKB-EC"/>
</dbReference>
<evidence type="ECO:0000313" key="14">
    <source>
        <dbReference type="Proteomes" id="UP000553343"/>
    </source>
</evidence>
<dbReference type="PANTHER" id="PTHR17490:SF16">
    <property type="entry name" value="THREONYLCARBAMOYL-AMP SYNTHASE"/>
    <property type="match status" value="1"/>
</dbReference>